<dbReference type="Gene3D" id="3.20.10.10">
    <property type="entry name" value="D-amino Acid Aminotransferase, subunit A, domain 2"/>
    <property type="match status" value="1"/>
</dbReference>
<evidence type="ECO:0000313" key="7">
    <source>
        <dbReference type="EMBL" id="KAF7188118.1"/>
    </source>
</evidence>
<accession>A0A8H6RBL6</accession>
<proteinExistence type="inferred from homology"/>
<evidence type="ECO:0000256" key="5">
    <source>
        <dbReference type="ARBA" id="ARBA00022898"/>
    </source>
</evidence>
<organism evidence="7 8">
    <name type="scientific">Pseudocercospora fuligena</name>
    <dbReference type="NCBI Taxonomy" id="685502"/>
    <lineage>
        <taxon>Eukaryota</taxon>
        <taxon>Fungi</taxon>
        <taxon>Dikarya</taxon>
        <taxon>Ascomycota</taxon>
        <taxon>Pezizomycotina</taxon>
        <taxon>Dothideomycetes</taxon>
        <taxon>Dothideomycetidae</taxon>
        <taxon>Mycosphaerellales</taxon>
        <taxon>Mycosphaerellaceae</taxon>
        <taxon>Pseudocercospora</taxon>
    </lineage>
</organism>
<reference evidence="7" key="1">
    <citation type="submission" date="2020-04" db="EMBL/GenBank/DDBJ databases">
        <title>Draft genome resource of the tomato pathogen Pseudocercospora fuligena.</title>
        <authorList>
            <person name="Zaccaron A."/>
        </authorList>
    </citation>
    <scope>NUCLEOTIDE SEQUENCE</scope>
    <source>
        <strain evidence="7">PF001</strain>
    </source>
</reference>
<keyword evidence="5" id="KW-0663">Pyridoxal phosphate</keyword>
<dbReference type="AlphaFoldDB" id="A0A8H6RBL6"/>
<comment type="similarity">
    <text evidence="2">Belongs to the class-IV pyridoxal-phosphate-dependent aminotransferase family.</text>
</comment>
<dbReference type="InterPro" id="IPR043132">
    <property type="entry name" value="BCAT-like_C"/>
</dbReference>
<comment type="cofactor">
    <cofactor evidence="1">
        <name>pyridoxal 5'-phosphate</name>
        <dbReference type="ChEBI" id="CHEBI:597326"/>
    </cofactor>
</comment>
<feature type="modified residue" description="N6-(pyridoxal phosphate)lysine" evidence="6">
    <location>
        <position position="202"/>
    </location>
</feature>
<evidence type="ECO:0000313" key="8">
    <source>
        <dbReference type="Proteomes" id="UP000660729"/>
    </source>
</evidence>
<dbReference type="SUPFAM" id="SSF56752">
    <property type="entry name" value="D-aminoacid aminotransferase-like PLP-dependent enzymes"/>
    <property type="match status" value="1"/>
</dbReference>
<sequence length="362" mass="39786">MSMSSLVALQKTPASSKKMDCSSKLQVPRSVVNGHAESTFSTGRGAWSDPIFVQDPYLRVHGLAPALNYSQQIFEGMKAFMTWSGELQIFRPQQHAARFARSALEIGIPPVPENLFLQAVHMAVSLNKQYVPPYGHNGAALYIRPLAFASGPSVNLSPSEEYTFCVYVLPVPGLSPNATIGLKALVMDDSDRVATLGTGHVKVGGNYATSTAIMTKTKAQGYDLSLYLDSMTHNFIDEFSTSAFVAVQTRPTTTLIVADAPSILPSIIVDSLCELARSQFGWAVIRRRIPFDEIETFDEVFAVGTAFIATPIRSITRLSTTEHIQFVANYQAEDSVYAQLTDALQKIQHNIIEDRWGWMVKV</sequence>
<evidence type="ECO:0000256" key="3">
    <source>
        <dbReference type="ARBA" id="ARBA00022576"/>
    </source>
</evidence>
<evidence type="ECO:0000256" key="1">
    <source>
        <dbReference type="ARBA" id="ARBA00001933"/>
    </source>
</evidence>
<evidence type="ECO:0000256" key="4">
    <source>
        <dbReference type="ARBA" id="ARBA00022679"/>
    </source>
</evidence>
<dbReference type="InterPro" id="IPR005786">
    <property type="entry name" value="B_amino_transII"/>
</dbReference>
<name>A0A8H6RBL6_9PEZI</name>
<dbReference type="PANTHER" id="PTHR42825:SF2">
    <property type="entry name" value="BRANCHED-CHAIN-AMINO-ACID AMINOTRANSFERASE 3, CHLOROPLASTIC-RELATED"/>
    <property type="match status" value="1"/>
</dbReference>
<dbReference type="InterPro" id="IPR036038">
    <property type="entry name" value="Aminotransferase-like"/>
</dbReference>
<evidence type="ECO:0000256" key="6">
    <source>
        <dbReference type="PIRSR" id="PIRSR006468-1"/>
    </source>
</evidence>
<dbReference type="OrthoDB" id="409992at2759"/>
<dbReference type="EMBL" id="JABCIY010000214">
    <property type="protein sequence ID" value="KAF7188118.1"/>
    <property type="molecule type" value="Genomic_DNA"/>
</dbReference>
<dbReference type="Pfam" id="PF01063">
    <property type="entry name" value="Aminotran_4"/>
    <property type="match status" value="1"/>
</dbReference>
<evidence type="ECO:0000256" key="2">
    <source>
        <dbReference type="ARBA" id="ARBA00009320"/>
    </source>
</evidence>
<gene>
    <name evidence="7" type="ORF">HII31_10540</name>
</gene>
<dbReference type="InterPro" id="IPR043131">
    <property type="entry name" value="BCAT-like_N"/>
</dbReference>
<dbReference type="Proteomes" id="UP000660729">
    <property type="component" value="Unassembled WGS sequence"/>
</dbReference>
<keyword evidence="4" id="KW-0808">Transferase</keyword>
<protein>
    <submittedName>
        <fullName evidence="7">Transaminase AMT5</fullName>
    </submittedName>
</protein>
<keyword evidence="8" id="KW-1185">Reference proteome</keyword>
<dbReference type="Gene3D" id="3.30.470.10">
    <property type="match status" value="1"/>
</dbReference>
<keyword evidence="3" id="KW-0032">Aminotransferase</keyword>
<dbReference type="PANTHER" id="PTHR42825">
    <property type="entry name" value="AMINO ACID AMINOTRANSFERASE"/>
    <property type="match status" value="1"/>
</dbReference>
<dbReference type="GO" id="GO:0009081">
    <property type="term" value="P:branched-chain amino acid metabolic process"/>
    <property type="evidence" value="ECO:0007669"/>
    <property type="project" value="InterPro"/>
</dbReference>
<comment type="caution">
    <text evidence="7">The sequence shown here is derived from an EMBL/GenBank/DDBJ whole genome shotgun (WGS) entry which is preliminary data.</text>
</comment>
<dbReference type="PIRSF" id="PIRSF006468">
    <property type="entry name" value="BCAT1"/>
    <property type="match status" value="1"/>
</dbReference>
<dbReference type="GO" id="GO:0004084">
    <property type="term" value="F:branched-chain-amino-acid transaminase activity"/>
    <property type="evidence" value="ECO:0007669"/>
    <property type="project" value="InterPro"/>
</dbReference>
<dbReference type="InterPro" id="IPR001544">
    <property type="entry name" value="Aminotrans_IV"/>
</dbReference>